<feature type="domain" description="BD-FAE-like" evidence="3">
    <location>
        <begin position="89"/>
        <end position="282"/>
    </location>
</feature>
<keyword evidence="5" id="KW-1185">Reference proteome</keyword>
<name>A0A4R1R5W6_HYDET</name>
<keyword evidence="1" id="KW-0378">Hydrolase</keyword>
<dbReference type="InterPro" id="IPR049492">
    <property type="entry name" value="BD-FAE-like_dom"/>
</dbReference>
<dbReference type="Proteomes" id="UP000295008">
    <property type="component" value="Unassembled WGS sequence"/>
</dbReference>
<dbReference type="EMBL" id="SLUN01000035">
    <property type="protein sequence ID" value="TCL60870.1"/>
    <property type="molecule type" value="Genomic_DNA"/>
</dbReference>
<dbReference type="Pfam" id="PF20434">
    <property type="entry name" value="BD-FAE"/>
    <property type="match status" value="1"/>
</dbReference>
<feature type="signal peptide" evidence="2">
    <location>
        <begin position="1"/>
        <end position="30"/>
    </location>
</feature>
<dbReference type="SUPFAM" id="SSF53474">
    <property type="entry name" value="alpha/beta-Hydrolases"/>
    <property type="match status" value="1"/>
</dbReference>
<protein>
    <submittedName>
        <fullName evidence="4">Acetyl esterase/lipase</fullName>
    </submittedName>
</protein>
<keyword evidence="2" id="KW-0732">Signal</keyword>
<dbReference type="AlphaFoldDB" id="A0A4R1R5W6"/>
<dbReference type="Gene3D" id="3.40.50.1820">
    <property type="entry name" value="alpha/beta hydrolase"/>
    <property type="match status" value="1"/>
</dbReference>
<sequence>MKHEFLISLPYLLMIGMVALGSLWMMPATAASGDADAPLRDGQVLSVWPGVAPGSEGLSFTEEVNERSEEPEKLKDRAVVKILRPTLTVYRPENPNGAALLVVPGGAYQRVVIDKEGDELSPWLKSLGITFFVLRYRLPGDGHRQAADVPLQDAQRALRLIRKNAASWGLDPKRLGVMGFSAGGHVASSLAVKYNQKVYEPLDIVDAVSARPDFLVLGYPVITMRDRYAHPGSRAELLGKNPTPQQLDAYSNELFITRDTPPAFIMHAGDDSSVPVENALRFYLGLRDAGVPAELHIFKEGGHGFSIRLAKGKTAENWTLLCGEWFRAIGVAGPRP</sequence>
<dbReference type="PANTHER" id="PTHR48081:SF6">
    <property type="entry name" value="PEPTIDASE S9 PROLYL OLIGOPEPTIDASE CATALYTIC DOMAIN-CONTAINING PROTEIN"/>
    <property type="match status" value="1"/>
</dbReference>
<evidence type="ECO:0000313" key="4">
    <source>
        <dbReference type="EMBL" id="TCL60870.1"/>
    </source>
</evidence>
<dbReference type="InterPro" id="IPR029058">
    <property type="entry name" value="AB_hydrolase_fold"/>
</dbReference>
<evidence type="ECO:0000259" key="3">
    <source>
        <dbReference type="Pfam" id="PF20434"/>
    </source>
</evidence>
<accession>A0A4R1R5W6</accession>
<organism evidence="4 5">
    <name type="scientific">Hydrogenispora ethanolica</name>
    <dbReference type="NCBI Taxonomy" id="1082276"/>
    <lineage>
        <taxon>Bacteria</taxon>
        <taxon>Bacillati</taxon>
        <taxon>Bacillota</taxon>
        <taxon>Hydrogenispora</taxon>
    </lineage>
</organism>
<evidence type="ECO:0000313" key="5">
    <source>
        <dbReference type="Proteomes" id="UP000295008"/>
    </source>
</evidence>
<evidence type="ECO:0000256" key="1">
    <source>
        <dbReference type="ARBA" id="ARBA00022801"/>
    </source>
</evidence>
<evidence type="ECO:0000256" key="2">
    <source>
        <dbReference type="SAM" id="SignalP"/>
    </source>
</evidence>
<dbReference type="PANTHER" id="PTHR48081">
    <property type="entry name" value="AB HYDROLASE SUPERFAMILY PROTEIN C4A8.06C"/>
    <property type="match status" value="1"/>
</dbReference>
<dbReference type="InterPro" id="IPR050300">
    <property type="entry name" value="GDXG_lipolytic_enzyme"/>
</dbReference>
<feature type="chain" id="PRO_5020551029" evidence="2">
    <location>
        <begin position="31"/>
        <end position="336"/>
    </location>
</feature>
<dbReference type="RefSeq" id="WP_165908199.1">
    <property type="nucleotide sequence ID" value="NZ_SLUN01000035.1"/>
</dbReference>
<comment type="caution">
    <text evidence="4">The sequence shown here is derived from an EMBL/GenBank/DDBJ whole genome shotgun (WGS) entry which is preliminary data.</text>
</comment>
<dbReference type="GO" id="GO:0016787">
    <property type="term" value="F:hydrolase activity"/>
    <property type="evidence" value="ECO:0007669"/>
    <property type="project" value="UniProtKB-KW"/>
</dbReference>
<reference evidence="4 5" key="1">
    <citation type="submission" date="2019-03" db="EMBL/GenBank/DDBJ databases">
        <title>Genomic Encyclopedia of Type Strains, Phase IV (KMG-IV): sequencing the most valuable type-strain genomes for metagenomic binning, comparative biology and taxonomic classification.</title>
        <authorList>
            <person name="Goeker M."/>
        </authorList>
    </citation>
    <scope>NUCLEOTIDE SEQUENCE [LARGE SCALE GENOMIC DNA]</scope>
    <source>
        <strain evidence="4 5">LX-B</strain>
    </source>
</reference>
<proteinExistence type="predicted"/>
<gene>
    <name evidence="4" type="ORF">EDC14_103529</name>
</gene>